<dbReference type="PROSITE" id="PS50931">
    <property type="entry name" value="HTH_LYSR"/>
    <property type="match status" value="1"/>
</dbReference>
<evidence type="ECO:0000259" key="5">
    <source>
        <dbReference type="PROSITE" id="PS50931"/>
    </source>
</evidence>
<protein>
    <submittedName>
        <fullName evidence="6">LysR family transcriptional regulator</fullName>
    </submittedName>
</protein>
<sequence length="294" mass="32838">MNDLLSNYHNFYEVARCGSISKAAQQLFISQPALSKSIKKLEEALNVRLFIRSSKGVILTPEGKLLWEYVQKAFSSLDAAEHQLARMASPDAGSLRIGVSATLCRYMLLPYLSGFISAHPGIHISISCQSTNETLELLESDAIDIGLVGKPEHLRDITYYDLDEIEDIFVATDACIARLLSPDATTKSILESATLMLLNKNNMTRQYIDDYLTENRIQPKDYIEISSMDLLIEFARIGLGVACVIKNFVQEDLASGALTQIALDIPIHKRHVGFAYKKPHLQNRALELFLAFVK</sequence>
<organism evidence="6 7">
    <name type="scientific">Candidatus Pullilachnospira gallistercoris</name>
    <dbReference type="NCBI Taxonomy" id="2840911"/>
    <lineage>
        <taxon>Bacteria</taxon>
        <taxon>Bacillati</taxon>
        <taxon>Bacillota</taxon>
        <taxon>Clostridia</taxon>
        <taxon>Lachnospirales</taxon>
        <taxon>Lachnospiraceae</taxon>
        <taxon>Lachnospiraceae incertae sedis</taxon>
        <taxon>Candidatus Pullilachnospira</taxon>
    </lineage>
</organism>
<evidence type="ECO:0000256" key="4">
    <source>
        <dbReference type="ARBA" id="ARBA00023163"/>
    </source>
</evidence>
<gene>
    <name evidence="6" type="ORF">IAA55_02375</name>
</gene>
<evidence type="ECO:0000256" key="1">
    <source>
        <dbReference type="ARBA" id="ARBA00009437"/>
    </source>
</evidence>
<dbReference type="PANTHER" id="PTHR30126:SF64">
    <property type="entry name" value="HTH-TYPE TRANSCRIPTIONAL REGULATOR CITR"/>
    <property type="match status" value="1"/>
</dbReference>
<dbReference type="Proteomes" id="UP000823912">
    <property type="component" value="Unassembled WGS sequence"/>
</dbReference>
<dbReference type="Pfam" id="PF00126">
    <property type="entry name" value="HTH_1"/>
    <property type="match status" value="1"/>
</dbReference>
<dbReference type="InterPro" id="IPR036390">
    <property type="entry name" value="WH_DNA-bd_sf"/>
</dbReference>
<proteinExistence type="inferred from homology"/>
<dbReference type="InterPro" id="IPR000847">
    <property type="entry name" value="LysR_HTH_N"/>
</dbReference>
<dbReference type="AlphaFoldDB" id="A0A9D1E8N2"/>
<dbReference type="PRINTS" id="PR00039">
    <property type="entry name" value="HTHLYSR"/>
</dbReference>
<evidence type="ECO:0000313" key="6">
    <source>
        <dbReference type="EMBL" id="HIR70109.1"/>
    </source>
</evidence>
<name>A0A9D1E8N2_9FIRM</name>
<dbReference type="FunFam" id="1.10.10.10:FF:000001">
    <property type="entry name" value="LysR family transcriptional regulator"/>
    <property type="match status" value="1"/>
</dbReference>
<dbReference type="InterPro" id="IPR036388">
    <property type="entry name" value="WH-like_DNA-bd_sf"/>
</dbReference>
<dbReference type="GO" id="GO:0003700">
    <property type="term" value="F:DNA-binding transcription factor activity"/>
    <property type="evidence" value="ECO:0007669"/>
    <property type="project" value="InterPro"/>
</dbReference>
<dbReference type="EMBL" id="DVHM01000041">
    <property type="protein sequence ID" value="HIR70109.1"/>
    <property type="molecule type" value="Genomic_DNA"/>
</dbReference>
<evidence type="ECO:0000256" key="3">
    <source>
        <dbReference type="ARBA" id="ARBA00023125"/>
    </source>
</evidence>
<feature type="domain" description="HTH lysR-type" evidence="5">
    <location>
        <begin position="1"/>
        <end position="60"/>
    </location>
</feature>
<reference evidence="6" key="2">
    <citation type="journal article" date="2021" name="PeerJ">
        <title>Extensive microbial diversity within the chicken gut microbiome revealed by metagenomics and culture.</title>
        <authorList>
            <person name="Gilroy R."/>
            <person name="Ravi A."/>
            <person name="Getino M."/>
            <person name="Pursley I."/>
            <person name="Horton D.L."/>
            <person name="Alikhan N.F."/>
            <person name="Baker D."/>
            <person name="Gharbi K."/>
            <person name="Hall N."/>
            <person name="Watson M."/>
            <person name="Adriaenssens E.M."/>
            <person name="Foster-Nyarko E."/>
            <person name="Jarju S."/>
            <person name="Secka A."/>
            <person name="Antonio M."/>
            <person name="Oren A."/>
            <person name="Chaudhuri R.R."/>
            <person name="La Ragione R."/>
            <person name="Hildebrand F."/>
            <person name="Pallen M.J."/>
        </authorList>
    </citation>
    <scope>NUCLEOTIDE SEQUENCE</scope>
    <source>
        <strain evidence="6">ChiSjej5B23-6657</strain>
    </source>
</reference>
<comment type="caution">
    <text evidence="6">The sequence shown here is derived from an EMBL/GenBank/DDBJ whole genome shotgun (WGS) entry which is preliminary data.</text>
</comment>
<evidence type="ECO:0000313" key="7">
    <source>
        <dbReference type="Proteomes" id="UP000823912"/>
    </source>
</evidence>
<dbReference type="Pfam" id="PF03466">
    <property type="entry name" value="LysR_substrate"/>
    <property type="match status" value="1"/>
</dbReference>
<keyword evidence="2" id="KW-0805">Transcription regulation</keyword>
<dbReference type="GO" id="GO:0000976">
    <property type="term" value="F:transcription cis-regulatory region binding"/>
    <property type="evidence" value="ECO:0007669"/>
    <property type="project" value="TreeGrafter"/>
</dbReference>
<keyword evidence="4" id="KW-0804">Transcription</keyword>
<dbReference type="Gene3D" id="1.10.10.10">
    <property type="entry name" value="Winged helix-like DNA-binding domain superfamily/Winged helix DNA-binding domain"/>
    <property type="match status" value="1"/>
</dbReference>
<evidence type="ECO:0000256" key="2">
    <source>
        <dbReference type="ARBA" id="ARBA00023015"/>
    </source>
</evidence>
<dbReference type="SUPFAM" id="SSF53850">
    <property type="entry name" value="Periplasmic binding protein-like II"/>
    <property type="match status" value="1"/>
</dbReference>
<dbReference type="PANTHER" id="PTHR30126">
    <property type="entry name" value="HTH-TYPE TRANSCRIPTIONAL REGULATOR"/>
    <property type="match status" value="1"/>
</dbReference>
<dbReference type="CDD" id="cd05466">
    <property type="entry name" value="PBP2_LTTR_substrate"/>
    <property type="match status" value="1"/>
</dbReference>
<reference evidence="6" key="1">
    <citation type="submission" date="2020-10" db="EMBL/GenBank/DDBJ databases">
        <authorList>
            <person name="Gilroy R."/>
        </authorList>
    </citation>
    <scope>NUCLEOTIDE SEQUENCE</scope>
    <source>
        <strain evidence="6">ChiSjej5B23-6657</strain>
    </source>
</reference>
<accession>A0A9D1E8N2</accession>
<keyword evidence="3" id="KW-0238">DNA-binding</keyword>
<dbReference type="InterPro" id="IPR005119">
    <property type="entry name" value="LysR_subst-bd"/>
</dbReference>
<dbReference type="SUPFAM" id="SSF46785">
    <property type="entry name" value="Winged helix' DNA-binding domain"/>
    <property type="match status" value="1"/>
</dbReference>
<comment type="similarity">
    <text evidence="1">Belongs to the LysR transcriptional regulatory family.</text>
</comment>
<dbReference type="Gene3D" id="3.40.190.290">
    <property type="match status" value="1"/>
</dbReference>